<protein>
    <submittedName>
        <fullName evidence="6">RimK family alpha-L-glutamate ligase</fullName>
    </submittedName>
</protein>
<gene>
    <name evidence="6" type="ORF">FN924_11475</name>
</gene>
<dbReference type="Pfam" id="PF08443">
    <property type="entry name" value="RimK"/>
    <property type="match status" value="1"/>
</dbReference>
<dbReference type="InterPro" id="IPR004666">
    <property type="entry name" value="Rp_bS6_RimK/Lys_biosynth_LsyX"/>
</dbReference>
<keyword evidence="3 4" id="KW-0067">ATP-binding</keyword>
<dbReference type="GO" id="GO:0005524">
    <property type="term" value="F:ATP binding"/>
    <property type="evidence" value="ECO:0007669"/>
    <property type="project" value="UniProtKB-UniRule"/>
</dbReference>
<evidence type="ECO:0000313" key="6">
    <source>
        <dbReference type="EMBL" id="QDP40752.1"/>
    </source>
</evidence>
<dbReference type="GO" id="GO:0005737">
    <property type="term" value="C:cytoplasm"/>
    <property type="evidence" value="ECO:0007669"/>
    <property type="project" value="TreeGrafter"/>
</dbReference>
<dbReference type="GO" id="GO:0046872">
    <property type="term" value="F:metal ion binding"/>
    <property type="evidence" value="ECO:0007669"/>
    <property type="project" value="UniProtKB-KW"/>
</dbReference>
<accession>A0A516KH81</accession>
<evidence type="ECO:0000259" key="5">
    <source>
        <dbReference type="PROSITE" id="PS50975"/>
    </source>
</evidence>
<evidence type="ECO:0000256" key="1">
    <source>
        <dbReference type="ARBA" id="ARBA00022723"/>
    </source>
</evidence>
<organism evidence="6 7">
    <name type="scientific">Radiobacillus deserti</name>
    <dbReference type="NCBI Taxonomy" id="2594883"/>
    <lineage>
        <taxon>Bacteria</taxon>
        <taxon>Bacillati</taxon>
        <taxon>Bacillota</taxon>
        <taxon>Bacilli</taxon>
        <taxon>Bacillales</taxon>
        <taxon>Bacillaceae</taxon>
        <taxon>Radiobacillus</taxon>
    </lineage>
</organism>
<dbReference type="RefSeq" id="WP_143894610.1">
    <property type="nucleotide sequence ID" value="NZ_CP041666.1"/>
</dbReference>
<dbReference type="Gene3D" id="3.30.470.20">
    <property type="entry name" value="ATP-grasp fold, B domain"/>
    <property type="match status" value="1"/>
</dbReference>
<dbReference type="InterPro" id="IPR013815">
    <property type="entry name" value="ATP_grasp_subdomain_1"/>
</dbReference>
<name>A0A516KH81_9BACI</name>
<evidence type="ECO:0000256" key="3">
    <source>
        <dbReference type="ARBA" id="ARBA00022840"/>
    </source>
</evidence>
<dbReference type="NCBIfam" id="TIGR00768">
    <property type="entry name" value="rimK_fam"/>
    <property type="match status" value="1"/>
</dbReference>
<dbReference type="EMBL" id="CP041666">
    <property type="protein sequence ID" value="QDP40752.1"/>
    <property type="molecule type" value="Genomic_DNA"/>
</dbReference>
<keyword evidence="6" id="KW-0436">Ligase</keyword>
<dbReference type="SUPFAM" id="SSF56059">
    <property type="entry name" value="Glutathione synthetase ATP-binding domain-like"/>
    <property type="match status" value="1"/>
</dbReference>
<dbReference type="KEGG" id="aqt:FN924_11475"/>
<dbReference type="InterPro" id="IPR011761">
    <property type="entry name" value="ATP-grasp"/>
</dbReference>
<proteinExistence type="predicted"/>
<dbReference type="PANTHER" id="PTHR21621:SF2">
    <property type="entry name" value="COENZYME GAMMA-F420-2:ALPHA-L-GLUTAMATE LIGASE"/>
    <property type="match status" value="1"/>
</dbReference>
<dbReference type="InterPro" id="IPR013651">
    <property type="entry name" value="ATP-grasp_RimK-type"/>
</dbReference>
<keyword evidence="1" id="KW-0479">Metal-binding</keyword>
<feature type="domain" description="ATP-grasp" evidence="5">
    <location>
        <begin position="104"/>
        <end position="291"/>
    </location>
</feature>
<evidence type="ECO:0000256" key="4">
    <source>
        <dbReference type="PROSITE-ProRule" id="PRU00409"/>
    </source>
</evidence>
<evidence type="ECO:0000313" key="7">
    <source>
        <dbReference type="Proteomes" id="UP000315215"/>
    </source>
</evidence>
<keyword evidence="7" id="KW-1185">Reference proteome</keyword>
<keyword evidence="2 4" id="KW-0547">Nucleotide-binding</keyword>
<dbReference type="PANTHER" id="PTHR21621">
    <property type="entry name" value="RIBOSOMAL PROTEIN S6 MODIFICATION PROTEIN"/>
    <property type="match status" value="1"/>
</dbReference>
<dbReference type="PROSITE" id="PS50975">
    <property type="entry name" value="ATP_GRASP"/>
    <property type="match status" value="1"/>
</dbReference>
<dbReference type="Gene3D" id="3.30.1490.20">
    <property type="entry name" value="ATP-grasp fold, A domain"/>
    <property type="match status" value="1"/>
</dbReference>
<dbReference type="GO" id="GO:0043774">
    <property type="term" value="F:coenzyme F420-2 alpha-glutamyl ligase activity"/>
    <property type="evidence" value="ECO:0007669"/>
    <property type="project" value="TreeGrafter"/>
</dbReference>
<sequence>MTLKGWVIYNGHLPGPKFKDFADWIVEAGHRQDMDIHSIPNHHLLSVFTLNGQNISYKNEIADPDFVIFSDKDIPLARTLEAMDIPVFNSSQAIEISDNKIDTYARLAAHHLPIPKTMVAPKVFTGSLHPDTFSQIRKEFSFPIVVKEAFGSFGEQVYLVENEEELELKLVEIRNRPFVIQSFIRSSYGRDLRLNVVGDKVVAAVLREAKEDFRANVSAGGTMKPHSPSQIEKDLAIAATKAIGADFAGVDLLFGKGGEPIICEINSNAHIRNIFNCTGINVADYIVEYVKDQVLK</sequence>
<evidence type="ECO:0000256" key="2">
    <source>
        <dbReference type="ARBA" id="ARBA00022741"/>
    </source>
</evidence>
<reference evidence="6 7" key="1">
    <citation type="submission" date="2019-07" db="EMBL/GenBank/DDBJ databases">
        <authorList>
            <person name="Li J."/>
        </authorList>
    </citation>
    <scope>NUCLEOTIDE SEQUENCE [LARGE SCALE GENOMIC DNA]</scope>
    <source>
        <strain evidence="6 7">TKL69</strain>
    </source>
</reference>
<dbReference type="OrthoDB" id="9786585at2"/>
<dbReference type="AlphaFoldDB" id="A0A516KH81"/>
<dbReference type="Gene3D" id="3.40.50.20">
    <property type="match status" value="1"/>
</dbReference>
<dbReference type="Proteomes" id="UP000315215">
    <property type="component" value="Chromosome"/>
</dbReference>